<organism evidence="2 3">
    <name type="scientific">Senna tora</name>
    <dbReference type="NCBI Taxonomy" id="362788"/>
    <lineage>
        <taxon>Eukaryota</taxon>
        <taxon>Viridiplantae</taxon>
        <taxon>Streptophyta</taxon>
        <taxon>Embryophyta</taxon>
        <taxon>Tracheophyta</taxon>
        <taxon>Spermatophyta</taxon>
        <taxon>Magnoliopsida</taxon>
        <taxon>eudicotyledons</taxon>
        <taxon>Gunneridae</taxon>
        <taxon>Pentapetalae</taxon>
        <taxon>rosids</taxon>
        <taxon>fabids</taxon>
        <taxon>Fabales</taxon>
        <taxon>Fabaceae</taxon>
        <taxon>Caesalpinioideae</taxon>
        <taxon>Cassia clade</taxon>
        <taxon>Senna</taxon>
    </lineage>
</organism>
<name>A0A834T426_9FABA</name>
<feature type="region of interest" description="Disordered" evidence="1">
    <location>
        <begin position="593"/>
        <end position="621"/>
    </location>
</feature>
<dbReference type="AlphaFoldDB" id="A0A834T426"/>
<dbReference type="PANTHER" id="PTHR33167">
    <property type="entry name" value="TRANSCRIPTION FACTOR, PUTATIVE (DUF863)-RELATED"/>
    <property type="match status" value="1"/>
</dbReference>
<feature type="compositionally biased region" description="Polar residues" evidence="1">
    <location>
        <begin position="602"/>
        <end position="613"/>
    </location>
</feature>
<protein>
    <submittedName>
        <fullName evidence="2">Uncharacterized protein</fullName>
    </submittedName>
</protein>
<dbReference type="Pfam" id="PF05904">
    <property type="entry name" value="DUF863"/>
    <property type="match status" value="2"/>
</dbReference>
<dbReference type="PANTHER" id="PTHR33167:SF4">
    <property type="entry name" value="TRANSCRIPTION FACTOR, PUTATIVE (DUF863)-RELATED"/>
    <property type="match status" value="1"/>
</dbReference>
<gene>
    <name evidence="2" type="ORF">G2W53_035812</name>
</gene>
<accession>A0A834T426</accession>
<keyword evidence="3" id="KW-1185">Reference proteome</keyword>
<feature type="region of interest" description="Disordered" evidence="1">
    <location>
        <begin position="859"/>
        <end position="925"/>
    </location>
</feature>
<dbReference type="OrthoDB" id="630817at2759"/>
<dbReference type="EMBL" id="JAAIUW010000011">
    <property type="protein sequence ID" value="KAF7809069.1"/>
    <property type="molecule type" value="Genomic_DNA"/>
</dbReference>
<evidence type="ECO:0000313" key="3">
    <source>
        <dbReference type="Proteomes" id="UP000634136"/>
    </source>
</evidence>
<feature type="region of interest" description="Disordered" evidence="1">
    <location>
        <begin position="747"/>
        <end position="781"/>
    </location>
</feature>
<evidence type="ECO:0000256" key="1">
    <source>
        <dbReference type="SAM" id="MobiDB-lite"/>
    </source>
</evidence>
<reference evidence="2" key="1">
    <citation type="submission" date="2020-09" db="EMBL/GenBank/DDBJ databases">
        <title>Genome-Enabled Discovery of Anthraquinone Biosynthesis in Senna tora.</title>
        <authorList>
            <person name="Kang S.-H."/>
            <person name="Pandey R.P."/>
            <person name="Lee C.-M."/>
            <person name="Sim J.-S."/>
            <person name="Jeong J.-T."/>
            <person name="Choi B.-S."/>
            <person name="Jung M."/>
            <person name="Ginzburg D."/>
            <person name="Zhao K."/>
            <person name="Won S.Y."/>
            <person name="Oh T.-J."/>
            <person name="Yu Y."/>
            <person name="Kim N.-H."/>
            <person name="Lee O.R."/>
            <person name="Lee T.-H."/>
            <person name="Bashyal P."/>
            <person name="Kim T.-S."/>
            <person name="Lee W.-H."/>
            <person name="Kawkins C."/>
            <person name="Kim C.-K."/>
            <person name="Kim J.S."/>
            <person name="Ahn B.O."/>
            <person name="Rhee S.Y."/>
            <person name="Sohng J.K."/>
        </authorList>
    </citation>
    <scope>NUCLEOTIDE SEQUENCE</scope>
    <source>
        <tissue evidence="2">Leaf</tissue>
    </source>
</reference>
<proteinExistence type="predicted"/>
<sequence>MGTKVQNLPGYYSMRDLNEESSSCGWPLFYGDKTLTNGQYYSDYQPSASVDGCSVYDKEVVKRMMLEHEATFKKQVYELHRLYRIQKNLMDEAKRKELHRNQMPAETSFLTGHLASQITLEDGLKWCVPGFPMANSACARPSISGVEGVHSPLGKQAGLFPFPNGSSSKDVEVLESQSSKARRKMFDLHLPADQYIDTEESEKVSDENMNGTAVFLPDRHCNHGKENGVKLFCGNGGKAGSQEDSSRSYPSLRRANGLADLNEPIQVEETNSSVYGHLSPYSCQGANECSGLSAKENSRFFNLSGDVSFNSHHGSDEHLENNGSRRGWISSVLESGQARSNPKHIPQALKQEKSILSSRIMHDVLSKTPKPPTDYLTNLSKTDLWREKTACDLEVRERSHEMSINKHPESVVSSHRSSLSAIVPSSNLSNSWPHSASSWEIASSSLSQKLMSVQTSPCVNAPGTVSTNSLSGQSNGILGGSWPVNTNSNSNRGFRCEAPVQNGFYNGSSSGSRELSVNISSLSYDYLNHNHDRKRKSEDFMNHDFAKYYKSSNCNDMKSGKDVNLNGPLSNGSSNKHEEHLAVLPWLRPKTAFKNEPHNAGRGSTSGESSISQAGKGPSGNFVHSVTSVSCSNDIEPRRTEECSSFMSPSVSIPSPSDIETAENKKKRQVFDINLPCDAAVLELDKEDVAETIASRKGSPKVEANPRNQIDLNLSMSDDDEETSLTPIPTNLVKMKPEIDLEAPAVPETEEDVDFEEKQQETNPVSPKGSQDRAEQSSSQDELTKCAAEAIVAMSTALLCNEVADVISNPSETPTMDPLNWRGRQQRDFQRDILPGIASLSRHEVTEDLQTFGGLMRATGHPWHSGLTRRSSSRNGGGRGRRRLQQRSNIEVGLEDRSLTGWGKTTRRPRRQRFPAGNPVPIALT</sequence>
<comment type="caution">
    <text evidence="2">The sequence shown here is derived from an EMBL/GenBank/DDBJ whole genome shotgun (WGS) entry which is preliminary data.</text>
</comment>
<dbReference type="InterPro" id="IPR008581">
    <property type="entry name" value="DUF863_pln"/>
</dbReference>
<evidence type="ECO:0000313" key="2">
    <source>
        <dbReference type="EMBL" id="KAF7809069.1"/>
    </source>
</evidence>
<feature type="compositionally biased region" description="Low complexity" evidence="1">
    <location>
        <begin position="865"/>
        <end position="874"/>
    </location>
</feature>
<dbReference type="Proteomes" id="UP000634136">
    <property type="component" value="Unassembled WGS sequence"/>
</dbReference>